<keyword evidence="1" id="KW-0175">Coiled coil</keyword>
<feature type="coiled-coil region" evidence="1">
    <location>
        <begin position="32"/>
        <end position="176"/>
    </location>
</feature>
<evidence type="ECO:0000313" key="2">
    <source>
        <dbReference type="EMBL" id="CAC5425015.1"/>
    </source>
</evidence>
<keyword evidence="3" id="KW-1185">Reference proteome</keyword>
<dbReference type="OrthoDB" id="10350291at2759"/>
<evidence type="ECO:0000256" key="1">
    <source>
        <dbReference type="SAM" id="Coils"/>
    </source>
</evidence>
<accession>A0A6J8EZT9</accession>
<evidence type="ECO:0000313" key="3">
    <source>
        <dbReference type="Proteomes" id="UP000507470"/>
    </source>
</evidence>
<reference evidence="2 3" key="1">
    <citation type="submission" date="2020-06" db="EMBL/GenBank/DDBJ databases">
        <authorList>
            <person name="Li R."/>
            <person name="Bekaert M."/>
        </authorList>
    </citation>
    <scope>NUCLEOTIDE SEQUENCE [LARGE SCALE GENOMIC DNA]</scope>
    <source>
        <strain evidence="3">wild</strain>
    </source>
</reference>
<organism evidence="2 3">
    <name type="scientific">Mytilus coruscus</name>
    <name type="common">Sea mussel</name>
    <dbReference type="NCBI Taxonomy" id="42192"/>
    <lineage>
        <taxon>Eukaryota</taxon>
        <taxon>Metazoa</taxon>
        <taxon>Spiralia</taxon>
        <taxon>Lophotrochozoa</taxon>
        <taxon>Mollusca</taxon>
        <taxon>Bivalvia</taxon>
        <taxon>Autobranchia</taxon>
        <taxon>Pteriomorphia</taxon>
        <taxon>Mytilida</taxon>
        <taxon>Mytiloidea</taxon>
        <taxon>Mytilidae</taxon>
        <taxon>Mytilinae</taxon>
        <taxon>Mytilus</taxon>
    </lineage>
</organism>
<dbReference type="Proteomes" id="UP000507470">
    <property type="component" value="Unassembled WGS sequence"/>
</dbReference>
<name>A0A6J8EZT9_MYTCO</name>
<protein>
    <submittedName>
        <fullName evidence="2">Uncharacterized protein</fullName>
    </submittedName>
</protein>
<dbReference type="AlphaFoldDB" id="A0A6J8EZT9"/>
<proteinExistence type="predicted"/>
<sequence length="280" mass="33132">MAEGYSDNKLTRREDVLELKIKIDQPNHEREIDKKNVLIAETEKKNEYLESENEDLKTKMQEEKDLAIKKELKSKAQIEINQKEQEYLPVKIDGLEKENEQNSDIIDRLEKKKKRTKNAVIDRLEKENAQHGDVIDRLKKKDTHTSDEIDELKKKNAQNSEETKQLKKKNKELEKRLCEDQKRLYIQIDERIARMEKVMETNTAQMMDVVQNTVRNCISGYDSNKSKTYNVKDAKNCKISNETHNITLNSAHCRNNLIPNRQDITLPDKRSNRKVYNRHR</sequence>
<gene>
    <name evidence="2" type="ORF">MCOR_56865</name>
</gene>
<dbReference type="EMBL" id="CACVKT020010151">
    <property type="protein sequence ID" value="CAC5425015.1"/>
    <property type="molecule type" value="Genomic_DNA"/>
</dbReference>